<dbReference type="EMBL" id="MU827316">
    <property type="protein sequence ID" value="KAJ7358711.1"/>
    <property type="molecule type" value="Genomic_DNA"/>
</dbReference>
<evidence type="ECO:0000313" key="10">
    <source>
        <dbReference type="Proteomes" id="UP001163046"/>
    </source>
</evidence>
<dbReference type="GO" id="GO:0006508">
    <property type="term" value="P:proteolysis"/>
    <property type="evidence" value="ECO:0007669"/>
    <property type="project" value="UniProtKB-KW"/>
</dbReference>
<dbReference type="PROSITE" id="PS50600">
    <property type="entry name" value="ULP_PROTEASE"/>
    <property type="match status" value="1"/>
</dbReference>
<feature type="domain" description="Thioredoxin" evidence="8">
    <location>
        <begin position="280"/>
        <end position="401"/>
    </location>
</feature>
<dbReference type="InterPro" id="IPR038765">
    <property type="entry name" value="Papain-like_cys_pep_sf"/>
</dbReference>
<evidence type="ECO:0000256" key="4">
    <source>
        <dbReference type="ARBA" id="ARBA00022729"/>
    </source>
</evidence>
<dbReference type="SUPFAM" id="SSF52833">
    <property type="entry name" value="Thioredoxin-like"/>
    <property type="match status" value="3"/>
</dbReference>
<dbReference type="GO" id="GO:0006457">
    <property type="term" value="P:protein folding"/>
    <property type="evidence" value="ECO:0007669"/>
    <property type="project" value="TreeGrafter"/>
</dbReference>
<accession>A0A9X0CJX9</accession>
<dbReference type="GO" id="GO:0005783">
    <property type="term" value="C:endoplasmic reticulum"/>
    <property type="evidence" value="ECO:0007669"/>
    <property type="project" value="TreeGrafter"/>
</dbReference>
<dbReference type="PANTHER" id="PTHR45672">
    <property type="entry name" value="PROTEIN DISULFIDE-ISOMERASE C17H9.14C-RELATED"/>
    <property type="match status" value="1"/>
</dbReference>
<dbReference type="SUPFAM" id="SSF54001">
    <property type="entry name" value="Cysteine proteinases"/>
    <property type="match status" value="1"/>
</dbReference>
<evidence type="ECO:0000256" key="6">
    <source>
        <dbReference type="SAM" id="MobiDB-lite"/>
    </source>
</evidence>
<dbReference type="PROSITE" id="PS00194">
    <property type="entry name" value="THIOREDOXIN_1"/>
    <property type="match status" value="2"/>
</dbReference>
<reference evidence="9" key="1">
    <citation type="submission" date="2023-01" db="EMBL/GenBank/DDBJ databases">
        <title>Genome assembly of the deep-sea coral Lophelia pertusa.</title>
        <authorList>
            <person name="Herrera S."/>
            <person name="Cordes E."/>
        </authorList>
    </citation>
    <scope>NUCLEOTIDE SEQUENCE</scope>
    <source>
        <strain evidence="9">USNM1676648</strain>
        <tissue evidence="9">Polyp</tissue>
    </source>
</reference>
<dbReference type="CDD" id="cd02961">
    <property type="entry name" value="PDI_a_family"/>
    <property type="match status" value="1"/>
</dbReference>
<dbReference type="InterPro" id="IPR017937">
    <property type="entry name" value="Thioredoxin_CS"/>
</dbReference>
<comment type="similarity">
    <text evidence="1">Belongs to the peptidase C48 family.</text>
</comment>
<comment type="similarity">
    <text evidence="2">Belongs to the protein disulfide isomerase family.</text>
</comment>
<evidence type="ECO:0000256" key="1">
    <source>
        <dbReference type="ARBA" id="ARBA00005234"/>
    </source>
</evidence>
<dbReference type="GO" id="GO:0008234">
    <property type="term" value="F:cysteine-type peptidase activity"/>
    <property type="evidence" value="ECO:0007669"/>
    <property type="project" value="InterPro"/>
</dbReference>
<evidence type="ECO:0000313" key="9">
    <source>
        <dbReference type="EMBL" id="KAJ7358711.1"/>
    </source>
</evidence>
<organism evidence="9 10">
    <name type="scientific">Desmophyllum pertusum</name>
    <dbReference type="NCBI Taxonomy" id="174260"/>
    <lineage>
        <taxon>Eukaryota</taxon>
        <taxon>Metazoa</taxon>
        <taxon>Cnidaria</taxon>
        <taxon>Anthozoa</taxon>
        <taxon>Hexacorallia</taxon>
        <taxon>Scleractinia</taxon>
        <taxon>Caryophylliina</taxon>
        <taxon>Caryophylliidae</taxon>
        <taxon>Desmophyllum</taxon>
    </lineage>
</organism>
<dbReference type="Proteomes" id="UP001163046">
    <property type="component" value="Unassembled WGS sequence"/>
</dbReference>
<dbReference type="InterPro" id="IPR003653">
    <property type="entry name" value="Peptidase_C48_C"/>
</dbReference>
<keyword evidence="10" id="KW-1185">Reference proteome</keyword>
<feature type="domain" description="Ubiquitin-like protease family profile" evidence="7">
    <location>
        <begin position="1"/>
        <end position="126"/>
    </location>
</feature>
<name>A0A9X0CJX9_9CNID</name>
<dbReference type="PRINTS" id="PR00421">
    <property type="entry name" value="THIOREDOXIN"/>
</dbReference>
<keyword evidence="3" id="KW-0645">Protease</keyword>
<feature type="region of interest" description="Disordered" evidence="6">
    <location>
        <begin position="407"/>
        <end position="434"/>
    </location>
</feature>
<evidence type="ECO:0000256" key="3">
    <source>
        <dbReference type="ARBA" id="ARBA00022670"/>
    </source>
</evidence>
<dbReference type="PROSITE" id="PS51352">
    <property type="entry name" value="THIOREDOXIN_2"/>
    <property type="match status" value="3"/>
</dbReference>
<keyword evidence="5" id="KW-0378">Hydrolase</keyword>
<gene>
    <name evidence="9" type="primary">TXNDC5</name>
    <name evidence="9" type="ORF">OS493_022155</name>
</gene>
<dbReference type="PANTHER" id="PTHR45672:SF3">
    <property type="entry name" value="THIOREDOXIN DOMAIN-CONTAINING PROTEIN 5"/>
    <property type="match status" value="1"/>
</dbReference>
<dbReference type="Gene3D" id="3.40.395.10">
    <property type="entry name" value="Adenoviral Proteinase, Chain A"/>
    <property type="match status" value="1"/>
</dbReference>
<dbReference type="GO" id="GO:0003756">
    <property type="term" value="F:protein disulfide isomerase activity"/>
    <property type="evidence" value="ECO:0007669"/>
    <property type="project" value="TreeGrafter"/>
</dbReference>
<evidence type="ECO:0000259" key="8">
    <source>
        <dbReference type="PROSITE" id="PS51352"/>
    </source>
</evidence>
<dbReference type="InterPro" id="IPR036249">
    <property type="entry name" value="Thioredoxin-like_sf"/>
</dbReference>
<feature type="compositionally biased region" description="Acidic residues" evidence="6">
    <location>
        <begin position="415"/>
        <end position="434"/>
    </location>
</feature>
<evidence type="ECO:0000259" key="7">
    <source>
        <dbReference type="PROSITE" id="PS50600"/>
    </source>
</evidence>
<evidence type="ECO:0000256" key="2">
    <source>
        <dbReference type="ARBA" id="ARBA00006347"/>
    </source>
</evidence>
<dbReference type="Pfam" id="PF02902">
    <property type="entry name" value="Peptidase_C48"/>
    <property type="match status" value="1"/>
</dbReference>
<proteinExistence type="inferred from homology"/>
<comment type="caution">
    <text evidence="9">The sequence shown here is derived from an EMBL/GenBank/DDBJ whole genome shotgun (WGS) entry which is preliminary data.</text>
</comment>
<sequence length="546" mass="62410">MVDKTSFDEVINRYIQQIIDAYTNGGEKLHQKDFIFVPVNEDKRHWCLMVINLKDHEFCYLDSLGVGEHEDWNISAWEKQLLSSVPLPGQNCENWTVKLSQDSFDIPLQTNLSDCGVYVCLYVLCILRGNGMEFEAEDVGALRCQMAFELLDGEIKEENCIFLGPDFSQLSEPTDVDFDDKVFGSSTHFVMFYGPWCEHCKSFMPTWSLLADHYGKIPHSEHVTIAKVDCTEETPLCAKQNIRAYPTLKLYYDHGEIKRYNGKRRVDELKAFVDKFVVTSEQKDKEQSDTSESDNGLYTLTTENFDRHVEMGLHFVKFYAPWCSHCRKLAPTWKALAEYHKDSVDVTVAKVDCTTESAKCTEHNVHAFPTLKLFKDGRVVDSYEGSRSLDDLKNYLTLKISEHSLLSSATTENSETAEEIPSEEEEEEEEEDDADMIKPFQLTDSNFDAMISVGTTFVEFYVPWCVHCQELAPVWDQLANKCADSVSGPRIAKVDCSEEAELCQSYGISGYPTLILFSRAVPKQEYKGPRDLTSLYNFAVQHHDEL</sequence>
<dbReference type="InterPro" id="IPR051063">
    <property type="entry name" value="PDI"/>
</dbReference>
<keyword evidence="4" id="KW-0732">Signal</keyword>
<dbReference type="Gene3D" id="3.40.30.10">
    <property type="entry name" value="Glutaredoxin"/>
    <property type="match status" value="3"/>
</dbReference>
<feature type="domain" description="Thioredoxin" evidence="8">
    <location>
        <begin position="431"/>
        <end position="546"/>
    </location>
</feature>
<dbReference type="OrthoDB" id="71336at2759"/>
<feature type="domain" description="Thioredoxin" evidence="8">
    <location>
        <begin position="137"/>
        <end position="278"/>
    </location>
</feature>
<protein>
    <submittedName>
        <fullName evidence="9">Thioredoxin domain-containing protein 5</fullName>
    </submittedName>
</protein>
<dbReference type="AlphaFoldDB" id="A0A9X0CJX9"/>
<evidence type="ECO:0000256" key="5">
    <source>
        <dbReference type="ARBA" id="ARBA00022801"/>
    </source>
</evidence>
<dbReference type="InterPro" id="IPR013766">
    <property type="entry name" value="Thioredoxin_domain"/>
</dbReference>
<dbReference type="Pfam" id="PF00085">
    <property type="entry name" value="Thioredoxin"/>
    <property type="match status" value="3"/>
</dbReference>